<dbReference type="Proteomes" id="UP001370348">
    <property type="component" value="Chromosome"/>
</dbReference>
<proteinExistence type="predicted"/>
<accession>A0ABZ2LWU0</accession>
<gene>
    <name evidence="2" type="ORF">LZC94_41135</name>
</gene>
<feature type="region of interest" description="Disordered" evidence="1">
    <location>
        <begin position="150"/>
        <end position="183"/>
    </location>
</feature>
<dbReference type="RefSeq" id="WP_394823840.1">
    <property type="nucleotide sequence ID" value="NZ_CP089984.1"/>
</dbReference>
<protein>
    <submittedName>
        <fullName evidence="2">Uncharacterized protein</fullName>
    </submittedName>
</protein>
<sequence>MFFLLGTVCLACAPRGGAPRDAEAPVAKASAPSAKAPEATKARDAARSDRRRDPAAVWLAARDDGASGERPTVALMLRAAADGVARKTHALERLADRTRGASQATVYKALQALEKERAIFSDLSERVDTVDEREWESFKREAWRALDAVADPDDDVDADAHAEAPPAAAQREKPTGSTTAAKH</sequence>
<keyword evidence="3" id="KW-1185">Reference proteome</keyword>
<feature type="compositionally biased region" description="Low complexity" evidence="1">
    <location>
        <begin position="24"/>
        <end position="37"/>
    </location>
</feature>
<feature type="compositionally biased region" description="Basic and acidic residues" evidence="1">
    <location>
        <begin position="38"/>
        <end position="54"/>
    </location>
</feature>
<dbReference type="EMBL" id="CP089984">
    <property type="protein sequence ID" value="WXB14221.1"/>
    <property type="molecule type" value="Genomic_DNA"/>
</dbReference>
<name>A0ABZ2LWU0_9BACT</name>
<evidence type="ECO:0000256" key="1">
    <source>
        <dbReference type="SAM" id="MobiDB-lite"/>
    </source>
</evidence>
<reference evidence="2 3" key="1">
    <citation type="submission" date="2021-12" db="EMBL/GenBank/DDBJ databases">
        <title>Discovery of the Pendulisporaceae a myxobacterial family with distinct sporulation behavior and unique specialized metabolism.</title>
        <authorList>
            <person name="Garcia R."/>
            <person name="Popoff A."/>
            <person name="Bader C.D."/>
            <person name="Loehr J."/>
            <person name="Walesch S."/>
            <person name="Walt C."/>
            <person name="Boldt J."/>
            <person name="Bunk B."/>
            <person name="Haeckl F.J.F.P.J."/>
            <person name="Gunesch A.P."/>
            <person name="Birkelbach J."/>
            <person name="Nuebel U."/>
            <person name="Pietschmann T."/>
            <person name="Bach T."/>
            <person name="Mueller R."/>
        </authorList>
    </citation>
    <scope>NUCLEOTIDE SEQUENCE [LARGE SCALE GENOMIC DNA]</scope>
    <source>
        <strain evidence="2 3">MSr11954</strain>
    </source>
</reference>
<feature type="region of interest" description="Disordered" evidence="1">
    <location>
        <begin position="17"/>
        <end position="54"/>
    </location>
</feature>
<organism evidence="2 3">
    <name type="scientific">Pendulispora albinea</name>
    <dbReference type="NCBI Taxonomy" id="2741071"/>
    <lineage>
        <taxon>Bacteria</taxon>
        <taxon>Pseudomonadati</taxon>
        <taxon>Myxococcota</taxon>
        <taxon>Myxococcia</taxon>
        <taxon>Myxococcales</taxon>
        <taxon>Sorangiineae</taxon>
        <taxon>Pendulisporaceae</taxon>
        <taxon>Pendulispora</taxon>
    </lineage>
</organism>
<evidence type="ECO:0000313" key="2">
    <source>
        <dbReference type="EMBL" id="WXB14221.1"/>
    </source>
</evidence>
<evidence type="ECO:0000313" key="3">
    <source>
        <dbReference type="Proteomes" id="UP001370348"/>
    </source>
</evidence>